<dbReference type="CDD" id="cd24013">
    <property type="entry name" value="ASKHA_ATPase_BT3980-like"/>
    <property type="match status" value="1"/>
</dbReference>
<dbReference type="EMBL" id="JBHLWO010000002">
    <property type="protein sequence ID" value="MFC0318980.1"/>
    <property type="molecule type" value="Genomic_DNA"/>
</dbReference>
<protein>
    <submittedName>
        <fullName evidence="1">DUF3822 family protein</fullName>
    </submittedName>
</protein>
<sequence>MSELLQIEFIDDNFTVDKSEDYQLLVRQGNHRSQMAIFSQQNRLLLLLSWQKDVREERVDQLLHLAYQSKVLSIDTNYKMLIPNELYNPSQEVYYLNAFFLDKENHSLLSSYIKPFAAQCIYGISKEEQRQLLLNFPDFMIQSDSTAILSALAAIASDHKNYLSLNFGEGYADFSYISDGKLIYHHMQPSQDADEFNYFLLAIAQEYNINLSSISIIISGQIEVDDPTYQRLKKYSNQLSFLDLSGVMECSNFNVLKKGYQKLSLFGLLCA</sequence>
<dbReference type="Gene3D" id="3.30.420.260">
    <property type="match status" value="1"/>
</dbReference>
<comment type="caution">
    <text evidence="1">The sequence shown here is derived from an EMBL/GenBank/DDBJ whole genome shotgun (WGS) entry which is preliminary data.</text>
</comment>
<name>A0ABV6HJA6_9SPHI</name>
<dbReference type="Pfam" id="PF12864">
    <property type="entry name" value="DUF3822"/>
    <property type="match status" value="1"/>
</dbReference>
<dbReference type="InterPro" id="IPR024213">
    <property type="entry name" value="DUF3822"/>
</dbReference>
<evidence type="ECO:0000313" key="1">
    <source>
        <dbReference type="EMBL" id="MFC0318980.1"/>
    </source>
</evidence>
<dbReference type="Proteomes" id="UP001589774">
    <property type="component" value="Unassembled WGS sequence"/>
</dbReference>
<proteinExistence type="predicted"/>
<gene>
    <name evidence="1" type="ORF">ACFFI0_11705</name>
</gene>
<keyword evidence="2" id="KW-1185">Reference proteome</keyword>
<dbReference type="Gene3D" id="3.30.420.250">
    <property type="match status" value="1"/>
</dbReference>
<dbReference type="RefSeq" id="WP_130857433.1">
    <property type="nucleotide sequence ID" value="NZ_JBHLWO010000002.1"/>
</dbReference>
<evidence type="ECO:0000313" key="2">
    <source>
        <dbReference type="Proteomes" id="UP001589774"/>
    </source>
</evidence>
<reference evidence="1 2" key="1">
    <citation type="submission" date="2024-09" db="EMBL/GenBank/DDBJ databases">
        <authorList>
            <person name="Sun Q."/>
            <person name="Mori K."/>
        </authorList>
    </citation>
    <scope>NUCLEOTIDE SEQUENCE [LARGE SCALE GENOMIC DNA]</scope>
    <source>
        <strain evidence="1 2">CCM 7765</strain>
    </source>
</reference>
<organism evidence="1 2">
    <name type="scientific">Olivibacter oleidegradans</name>
    <dbReference type="NCBI Taxonomy" id="760123"/>
    <lineage>
        <taxon>Bacteria</taxon>
        <taxon>Pseudomonadati</taxon>
        <taxon>Bacteroidota</taxon>
        <taxon>Sphingobacteriia</taxon>
        <taxon>Sphingobacteriales</taxon>
        <taxon>Sphingobacteriaceae</taxon>
        <taxon>Olivibacter</taxon>
    </lineage>
</organism>
<accession>A0ABV6HJA6</accession>